<sequence>MYLQPASVFMAEFQERRSNILDCLLRSEYDPRCLEACACDPRKTRAYRCRDCMVFEPCCQDCLKATHAHLPFHRLEEWTGSCFTRCSLYSLGFELCLGHNGSRCPMAAPQRSAPLVVVHTNGIHRVRICYCECSRRPSYPIQLLRASLYPATWTLPATAFTFHVLKHYHLDSLQSRKPAYDYWAILRRLTDNTRVNPVPDRYEELLRVSREWRVLMLFKRSGQFLGISEFLPDKSTSVAVFCPSCPRPGINLREGWEEQVTERNRYFFLADLLRMLTLLVQARVHGLSRC</sequence>
<dbReference type="Proteomes" id="UP000006514">
    <property type="component" value="Unassembled WGS sequence"/>
</dbReference>
<gene>
    <name evidence="2" type="ORF">AURDEDRAFT_76690</name>
</gene>
<dbReference type="InterPro" id="IPR041457">
    <property type="entry name" value="CxC2_KDZ-assoc"/>
</dbReference>
<accession>J0WPK2</accession>
<dbReference type="OrthoDB" id="3004525at2759"/>
<evidence type="ECO:0000259" key="1">
    <source>
        <dbReference type="Pfam" id="PF18803"/>
    </source>
</evidence>
<evidence type="ECO:0000313" key="2">
    <source>
        <dbReference type="EMBL" id="EJD33802.1"/>
    </source>
</evidence>
<dbReference type="EMBL" id="JH688080">
    <property type="protein sequence ID" value="EJD33802.1"/>
    <property type="molecule type" value="Genomic_DNA"/>
</dbReference>
<dbReference type="AlphaFoldDB" id="J0WPK2"/>
<dbReference type="KEGG" id="adl:AURDEDRAFT_76690"/>
<keyword evidence="3" id="KW-1185">Reference proteome</keyword>
<proteinExistence type="predicted"/>
<organism evidence="2 3">
    <name type="scientific">Auricularia subglabra (strain TFB-10046 / SS5)</name>
    <name type="common">White-rot fungus</name>
    <name type="synonym">Auricularia delicata (strain TFB10046)</name>
    <dbReference type="NCBI Taxonomy" id="717982"/>
    <lineage>
        <taxon>Eukaryota</taxon>
        <taxon>Fungi</taxon>
        <taxon>Dikarya</taxon>
        <taxon>Basidiomycota</taxon>
        <taxon>Agaricomycotina</taxon>
        <taxon>Agaricomycetes</taxon>
        <taxon>Auriculariales</taxon>
        <taxon>Auriculariaceae</taxon>
        <taxon>Auricularia</taxon>
    </lineage>
</organism>
<evidence type="ECO:0000313" key="3">
    <source>
        <dbReference type="Proteomes" id="UP000006514"/>
    </source>
</evidence>
<name>J0WPK2_AURST</name>
<reference evidence="3" key="1">
    <citation type="journal article" date="2012" name="Science">
        <title>The Paleozoic origin of enzymatic lignin decomposition reconstructed from 31 fungal genomes.</title>
        <authorList>
            <person name="Floudas D."/>
            <person name="Binder M."/>
            <person name="Riley R."/>
            <person name="Barry K."/>
            <person name="Blanchette R.A."/>
            <person name="Henrissat B."/>
            <person name="Martinez A.T."/>
            <person name="Otillar R."/>
            <person name="Spatafora J.W."/>
            <person name="Yadav J.S."/>
            <person name="Aerts A."/>
            <person name="Benoit I."/>
            <person name="Boyd A."/>
            <person name="Carlson A."/>
            <person name="Copeland A."/>
            <person name="Coutinho P.M."/>
            <person name="de Vries R.P."/>
            <person name="Ferreira P."/>
            <person name="Findley K."/>
            <person name="Foster B."/>
            <person name="Gaskell J."/>
            <person name="Glotzer D."/>
            <person name="Gorecki P."/>
            <person name="Heitman J."/>
            <person name="Hesse C."/>
            <person name="Hori C."/>
            <person name="Igarashi K."/>
            <person name="Jurgens J.A."/>
            <person name="Kallen N."/>
            <person name="Kersten P."/>
            <person name="Kohler A."/>
            <person name="Kuees U."/>
            <person name="Kumar T.K.A."/>
            <person name="Kuo A."/>
            <person name="LaButti K."/>
            <person name="Larrondo L.F."/>
            <person name="Lindquist E."/>
            <person name="Ling A."/>
            <person name="Lombard V."/>
            <person name="Lucas S."/>
            <person name="Lundell T."/>
            <person name="Martin R."/>
            <person name="McLaughlin D.J."/>
            <person name="Morgenstern I."/>
            <person name="Morin E."/>
            <person name="Murat C."/>
            <person name="Nagy L.G."/>
            <person name="Nolan M."/>
            <person name="Ohm R.A."/>
            <person name="Patyshakuliyeva A."/>
            <person name="Rokas A."/>
            <person name="Ruiz-Duenas F.J."/>
            <person name="Sabat G."/>
            <person name="Salamov A."/>
            <person name="Samejima M."/>
            <person name="Schmutz J."/>
            <person name="Slot J.C."/>
            <person name="St John F."/>
            <person name="Stenlid J."/>
            <person name="Sun H."/>
            <person name="Sun S."/>
            <person name="Syed K."/>
            <person name="Tsang A."/>
            <person name="Wiebenga A."/>
            <person name="Young D."/>
            <person name="Pisabarro A."/>
            <person name="Eastwood D.C."/>
            <person name="Martin F."/>
            <person name="Cullen D."/>
            <person name="Grigoriev I.V."/>
            <person name="Hibbett D.S."/>
        </authorList>
    </citation>
    <scope>NUCLEOTIDE SEQUENCE [LARGE SCALE GENOMIC DNA]</scope>
    <source>
        <strain evidence="3">TFB10046</strain>
    </source>
</reference>
<protein>
    <recommendedName>
        <fullName evidence="1">CxC2-like cysteine cluster KDZ transposase-associated domain-containing protein</fullName>
    </recommendedName>
</protein>
<dbReference type="OMA" id="RICYCEC"/>
<dbReference type="Pfam" id="PF18803">
    <property type="entry name" value="CxC2"/>
    <property type="match status" value="1"/>
</dbReference>
<feature type="domain" description="CxC2-like cysteine cluster KDZ transposase-associated" evidence="1">
    <location>
        <begin position="88"/>
        <end position="193"/>
    </location>
</feature>
<dbReference type="eggNOG" id="ENOG502S623">
    <property type="taxonomic scope" value="Eukaryota"/>
</dbReference>
<dbReference type="InParanoid" id="J0WPK2"/>